<gene>
    <name evidence="2" type="ORF">NADFUDRAFT_84407</name>
</gene>
<accession>A0A1E3PCT3</accession>
<name>A0A1E3PCT3_9ASCO</name>
<reference evidence="2 3" key="1">
    <citation type="journal article" date="2016" name="Proc. Natl. Acad. Sci. U.S.A.">
        <title>Comparative genomics of biotechnologically important yeasts.</title>
        <authorList>
            <person name="Riley R."/>
            <person name="Haridas S."/>
            <person name="Wolfe K.H."/>
            <person name="Lopes M.R."/>
            <person name="Hittinger C.T."/>
            <person name="Goeker M."/>
            <person name="Salamov A.A."/>
            <person name="Wisecaver J.H."/>
            <person name="Long T.M."/>
            <person name="Calvey C.H."/>
            <person name="Aerts A.L."/>
            <person name="Barry K.W."/>
            <person name="Choi C."/>
            <person name="Clum A."/>
            <person name="Coughlan A.Y."/>
            <person name="Deshpande S."/>
            <person name="Douglass A.P."/>
            <person name="Hanson S.J."/>
            <person name="Klenk H.-P."/>
            <person name="LaButti K.M."/>
            <person name="Lapidus A."/>
            <person name="Lindquist E.A."/>
            <person name="Lipzen A.M."/>
            <person name="Meier-Kolthoff J.P."/>
            <person name="Ohm R.A."/>
            <person name="Otillar R.P."/>
            <person name="Pangilinan J.L."/>
            <person name="Peng Y."/>
            <person name="Rokas A."/>
            <person name="Rosa C.A."/>
            <person name="Scheuner C."/>
            <person name="Sibirny A.A."/>
            <person name="Slot J.C."/>
            <person name="Stielow J.B."/>
            <person name="Sun H."/>
            <person name="Kurtzman C.P."/>
            <person name="Blackwell M."/>
            <person name="Grigoriev I.V."/>
            <person name="Jeffries T.W."/>
        </authorList>
    </citation>
    <scope>NUCLEOTIDE SEQUENCE [LARGE SCALE GENOMIC DNA]</scope>
    <source>
        <strain evidence="2 3">DSM 6958</strain>
    </source>
</reference>
<feature type="region of interest" description="Disordered" evidence="1">
    <location>
        <begin position="1"/>
        <end position="32"/>
    </location>
</feature>
<evidence type="ECO:0000313" key="3">
    <source>
        <dbReference type="Proteomes" id="UP000095009"/>
    </source>
</evidence>
<protein>
    <submittedName>
        <fullName evidence="2">Uncharacterized protein</fullName>
    </submittedName>
</protein>
<dbReference type="AlphaFoldDB" id="A0A1E3PCT3"/>
<dbReference type="Proteomes" id="UP000095009">
    <property type="component" value="Unassembled WGS sequence"/>
</dbReference>
<evidence type="ECO:0000256" key="1">
    <source>
        <dbReference type="SAM" id="MobiDB-lite"/>
    </source>
</evidence>
<feature type="compositionally biased region" description="Basic and acidic residues" evidence="1">
    <location>
        <begin position="1"/>
        <end position="21"/>
    </location>
</feature>
<evidence type="ECO:0000313" key="2">
    <source>
        <dbReference type="EMBL" id="ODQ63223.1"/>
    </source>
</evidence>
<organism evidence="2 3">
    <name type="scientific">Nadsonia fulvescens var. elongata DSM 6958</name>
    <dbReference type="NCBI Taxonomy" id="857566"/>
    <lineage>
        <taxon>Eukaryota</taxon>
        <taxon>Fungi</taxon>
        <taxon>Dikarya</taxon>
        <taxon>Ascomycota</taxon>
        <taxon>Saccharomycotina</taxon>
        <taxon>Dipodascomycetes</taxon>
        <taxon>Dipodascales</taxon>
        <taxon>Dipodascales incertae sedis</taxon>
        <taxon>Nadsonia</taxon>
    </lineage>
</organism>
<proteinExistence type="predicted"/>
<dbReference type="EMBL" id="KV454415">
    <property type="protein sequence ID" value="ODQ63223.1"/>
    <property type="molecule type" value="Genomic_DNA"/>
</dbReference>
<sequence length="128" mass="14618">MSSERSETQRKSTFQEKEPKKNLTSNAEDSKKSKTIEWIFKKGDFLPWVVFTDDIKVAGYIINPKESPMKNVPNKHLFASAIANQWLGKYIRFGGLDNGTKEKIIAKVMVAPLDIQTVRFVTSRLLNI</sequence>
<keyword evidence="3" id="KW-1185">Reference proteome</keyword>